<dbReference type="AlphaFoldDB" id="A0A9N9JD48"/>
<feature type="non-terminal residue" evidence="1">
    <location>
        <position position="1"/>
    </location>
</feature>
<gene>
    <name evidence="1" type="ORF">ALEPTO_LOCUS14428</name>
</gene>
<name>A0A9N9JD48_9GLOM</name>
<protein>
    <submittedName>
        <fullName evidence="1">11232_t:CDS:1</fullName>
    </submittedName>
</protein>
<sequence>EYNQALQFLEKGCKCGCSAKLPKEKFAKLRSDFQSLSKPEQDAYVMANLISMDEGEITT</sequence>
<comment type="caution">
    <text evidence="1">The sequence shown here is derived from an EMBL/GenBank/DDBJ whole genome shotgun (WGS) entry which is preliminary data.</text>
</comment>
<evidence type="ECO:0000313" key="2">
    <source>
        <dbReference type="Proteomes" id="UP000789508"/>
    </source>
</evidence>
<dbReference type="Proteomes" id="UP000789508">
    <property type="component" value="Unassembled WGS sequence"/>
</dbReference>
<feature type="non-terminal residue" evidence="1">
    <location>
        <position position="59"/>
    </location>
</feature>
<proteinExistence type="predicted"/>
<evidence type="ECO:0000313" key="1">
    <source>
        <dbReference type="EMBL" id="CAG8776432.1"/>
    </source>
</evidence>
<organism evidence="1 2">
    <name type="scientific">Ambispora leptoticha</name>
    <dbReference type="NCBI Taxonomy" id="144679"/>
    <lineage>
        <taxon>Eukaryota</taxon>
        <taxon>Fungi</taxon>
        <taxon>Fungi incertae sedis</taxon>
        <taxon>Mucoromycota</taxon>
        <taxon>Glomeromycotina</taxon>
        <taxon>Glomeromycetes</taxon>
        <taxon>Archaeosporales</taxon>
        <taxon>Ambisporaceae</taxon>
        <taxon>Ambispora</taxon>
    </lineage>
</organism>
<accession>A0A9N9JD48</accession>
<reference evidence="1" key="1">
    <citation type="submission" date="2021-06" db="EMBL/GenBank/DDBJ databases">
        <authorList>
            <person name="Kallberg Y."/>
            <person name="Tangrot J."/>
            <person name="Rosling A."/>
        </authorList>
    </citation>
    <scope>NUCLEOTIDE SEQUENCE</scope>
    <source>
        <strain evidence="1">FL130A</strain>
    </source>
</reference>
<keyword evidence="2" id="KW-1185">Reference proteome</keyword>
<dbReference type="OrthoDB" id="2384130at2759"/>
<dbReference type="EMBL" id="CAJVPS010055951">
    <property type="protein sequence ID" value="CAG8776432.1"/>
    <property type="molecule type" value="Genomic_DNA"/>
</dbReference>